<dbReference type="InterPro" id="IPR010920">
    <property type="entry name" value="LSM_dom_sf"/>
</dbReference>
<dbReference type="EMBL" id="FMZX01000020">
    <property type="protein sequence ID" value="SDE15621.1"/>
    <property type="molecule type" value="Genomic_DNA"/>
</dbReference>
<evidence type="ECO:0000313" key="8">
    <source>
        <dbReference type="Proteomes" id="UP000198925"/>
    </source>
</evidence>
<proteinExistence type="predicted"/>
<gene>
    <name evidence="7" type="ORF">SAMN04487779_102049</name>
</gene>
<protein>
    <submittedName>
        <fullName evidence="7">Small-conductance mechanosensitive channel</fullName>
    </submittedName>
</protein>
<dbReference type="Gene3D" id="2.30.30.60">
    <property type="match status" value="1"/>
</dbReference>
<keyword evidence="2 5" id="KW-0812">Transmembrane</keyword>
<dbReference type="PANTHER" id="PTHR30566">
    <property type="entry name" value="YNAI-RELATED MECHANOSENSITIVE ION CHANNEL"/>
    <property type="match status" value="1"/>
</dbReference>
<dbReference type="Pfam" id="PF00924">
    <property type="entry name" value="MS_channel_2nd"/>
    <property type="match status" value="1"/>
</dbReference>
<evidence type="ECO:0000256" key="5">
    <source>
        <dbReference type="SAM" id="Phobius"/>
    </source>
</evidence>
<comment type="subcellular location">
    <subcellularLocation>
        <location evidence="1">Membrane</location>
    </subcellularLocation>
</comment>
<reference evidence="7 8" key="1">
    <citation type="submission" date="2016-10" db="EMBL/GenBank/DDBJ databases">
        <authorList>
            <person name="de Groot N.N."/>
        </authorList>
    </citation>
    <scope>NUCLEOTIDE SEQUENCE [LARGE SCALE GENOMIC DNA]</scope>
    <source>
        <strain evidence="7 8">CPCC 100156</strain>
    </source>
</reference>
<dbReference type="SUPFAM" id="SSF50182">
    <property type="entry name" value="Sm-like ribonucleoproteins"/>
    <property type="match status" value="1"/>
</dbReference>
<dbReference type="GO" id="GO:0016020">
    <property type="term" value="C:membrane"/>
    <property type="evidence" value="ECO:0007669"/>
    <property type="project" value="UniProtKB-SubCell"/>
</dbReference>
<evidence type="ECO:0000256" key="1">
    <source>
        <dbReference type="ARBA" id="ARBA00004370"/>
    </source>
</evidence>
<feature type="transmembrane region" description="Helical" evidence="5">
    <location>
        <begin position="165"/>
        <end position="184"/>
    </location>
</feature>
<name>A0A1G7ALB5_9PROT</name>
<dbReference type="GO" id="GO:0008381">
    <property type="term" value="F:mechanosensitive monoatomic ion channel activity"/>
    <property type="evidence" value="ECO:0007669"/>
    <property type="project" value="UniProtKB-ARBA"/>
</dbReference>
<feature type="domain" description="Mechanosensitive ion channel MscS" evidence="6">
    <location>
        <begin position="188"/>
        <end position="253"/>
    </location>
</feature>
<sequence>MFNDILVGGRDMPIWLSLLIAFVLAPVLALLALRLLHTLLDRILANGQARVLRRVIADGRIAVQISVALIAVEVALPTVDLPTAAEQAASRAAALGLVAAIGWAMTRKVAAIFDAYMEGDLGEDADWLQRRRRTQLIVFRRLAVSAGVLLTAGVVLTAIPAVRAVGLSLFASAGVAGIVAGLAARPAVSNLIAGIQIALTQPIRLGDAVVVEGEWGHVAEITSTYVTIATWDQRSLVVPIAYFTERPIRNWTKTSAQLLDTAFVYVDYTVPVDALRAEARRILEASPLWDKRVFAVQVTDLTERSVEIRVLMSAANSGAMFDLRCLMREQLIAFLAEHYPKALPQARLSVTEVRAA</sequence>
<evidence type="ECO:0000256" key="4">
    <source>
        <dbReference type="ARBA" id="ARBA00023136"/>
    </source>
</evidence>
<keyword evidence="8" id="KW-1185">Reference proteome</keyword>
<keyword evidence="3 5" id="KW-1133">Transmembrane helix</keyword>
<feature type="transmembrane region" description="Helical" evidence="5">
    <location>
        <begin position="12"/>
        <end position="36"/>
    </location>
</feature>
<evidence type="ECO:0000259" key="6">
    <source>
        <dbReference type="Pfam" id="PF00924"/>
    </source>
</evidence>
<evidence type="ECO:0000256" key="2">
    <source>
        <dbReference type="ARBA" id="ARBA00022692"/>
    </source>
</evidence>
<dbReference type="STRING" id="938405.SAMN02927895_04793"/>
<accession>A0A1G7ALB5</accession>
<dbReference type="InterPro" id="IPR006685">
    <property type="entry name" value="MscS_channel_2nd"/>
</dbReference>
<organism evidence="7 8">
    <name type="scientific">Belnapia rosea</name>
    <dbReference type="NCBI Taxonomy" id="938405"/>
    <lineage>
        <taxon>Bacteria</taxon>
        <taxon>Pseudomonadati</taxon>
        <taxon>Pseudomonadota</taxon>
        <taxon>Alphaproteobacteria</taxon>
        <taxon>Acetobacterales</taxon>
        <taxon>Roseomonadaceae</taxon>
        <taxon>Belnapia</taxon>
    </lineage>
</organism>
<keyword evidence="4 5" id="KW-0472">Membrane</keyword>
<dbReference type="Gene3D" id="1.10.287.1260">
    <property type="match status" value="1"/>
</dbReference>
<dbReference type="InterPro" id="IPR023408">
    <property type="entry name" value="MscS_beta-dom_sf"/>
</dbReference>
<evidence type="ECO:0000256" key="3">
    <source>
        <dbReference type="ARBA" id="ARBA00022989"/>
    </source>
</evidence>
<evidence type="ECO:0000313" key="7">
    <source>
        <dbReference type="EMBL" id="SDE15621.1"/>
    </source>
</evidence>
<feature type="transmembrane region" description="Helical" evidence="5">
    <location>
        <begin position="138"/>
        <end position="159"/>
    </location>
</feature>
<dbReference type="AlphaFoldDB" id="A0A1G7ALB5"/>
<dbReference type="Proteomes" id="UP000198925">
    <property type="component" value="Unassembled WGS sequence"/>
</dbReference>
<dbReference type="PANTHER" id="PTHR30566:SF25">
    <property type="entry name" value="INNER MEMBRANE PROTEIN"/>
    <property type="match status" value="1"/>
</dbReference>